<reference evidence="2" key="2">
    <citation type="journal article" date="2024" name="Plant">
        <title>Genomic evolution and insights into agronomic trait innovations of Sesamum species.</title>
        <authorList>
            <person name="Miao H."/>
            <person name="Wang L."/>
            <person name="Qu L."/>
            <person name="Liu H."/>
            <person name="Sun Y."/>
            <person name="Le M."/>
            <person name="Wang Q."/>
            <person name="Wei S."/>
            <person name="Zheng Y."/>
            <person name="Lin W."/>
            <person name="Duan Y."/>
            <person name="Cao H."/>
            <person name="Xiong S."/>
            <person name="Wang X."/>
            <person name="Wei L."/>
            <person name="Li C."/>
            <person name="Ma Q."/>
            <person name="Ju M."/>
            <person name="Zhao R."/>
            <person name="Li G."/>
            <person name="Mu C."/>
            <person name="Tian Q."/>
            <person name="Mei H."/>
            <person name="Zhang T."/>
            <person name="Gao T."/>
            <person name="Zhang H."/>
        </authorList>
    </citation>
    <scope>NUCLEOTIDE SEQUENCE</scope>
    <source>
        <strain evidence="2">G02</strain>
    </source>
</reference>
<protein>
    <submittedName>
        <fullName evidence="2">Uncharacterized protein</fullName>
    </submittedName>
</protein>
<evidence type="ECO:0000313" key="2">
    <source>
        <dbReference type="EMBL" id="KAL0409796.1"/>
    </source>
</evidence>
<organism evidence="2">
    <name type="scientific">Sesamum radiatum</name>
    <name type="common">Black benniseed</name>
    <dbReference type="NCBI Taxonomy" id="300843"/>
    <lineage>
        <taxon>Eukaryota</taxon>
        <taxon>Viridiplantae</taxon>
        <taxon>Streptophyta</taxon>
        <taxon>Embryophyta</taxon>
        <taxon>Tracheophyta</taxon>
        <taxon>Spermatophyta</taxon>
        <taxon>Magnoliopsida</taxon>
        <taxon>eudicotyledons</taxon>
        <taxon>Gunneridae</taxon>
        <taxon>Pentapetalae</taxon>
        <taxon>asterids</taxon>
        <taxon>lamiids</taxon>
        <taxon>Lamiales</taxon>
        <taxon>Pedaliaceae</taxon>
        <taxon>Sesamum</taxon>
    </lineage>
</organism>
<feature type="region of interest" description="Disordered" evidence="1">
    <location>
        <begin position="1"/>
        <end position="42"/>
    </location>
</feature>
<dbReference type="AlphaFoldDB" id="A0AAW2U2B7"/>
<feature type="compositionally biased region" description="Basic and acidic residues" evidence="1">
    <location>
        <begin position="1"/>
        <end position="12"/>
    </location>
</feature>
<reference evidence="2" key="1">
    <citation type="submission" date="2020-06" db="EMBL/GenBank/DDBJ databases">
        <authorList>
            <person name="Li T."/>
            <person name="Hu X."/>
            <person name="Zhang T."/>
            <person name="Song X."/>
            <person name="Zhang H."/>
            <person name="Dai N."/>
            <person name="Sheng W."/>
            <person name="Hou X."/>
            <person name="Wei L."/>
        </authorList>
    </citation>
    <scope>NUCLEOTIDE SEQUENCE</scope>
    <source>
        <strain evidence="2">G02</strain>
        <tissue evidence="2">Leaf</tissue>
    </source>
</reference>
<name>A0AAW2U2B7_SESRA</name>
<proteinExistence type="predicted"/>
<gene>
    <name evidence="2" type="ORF">Sradi_1914000</name>
</gene>
<dbReference type="EMBL" id="JACGWJ010000007">
    <property type="protein sequence ID" value="KAL0409796.1"/>
    <property type="molecule type" value="Genomic_DNA"/>
</dbReference>
<sequence length="108" mass="11542">MPVKGKGKELQGKGKGKVPRRWWGRRGEGRGSGRWGGGWVRKDDKVGRGSAAALGREMAAAAAVGGEGGKHIYNQPQLQWERVYFTTFSKGGGNMLISNITGGGIFPQ</sequence>
<feature type="compositionally biased region" description="Basic residues" evidence="1">
    <location>
        <begin position="14"/>
        <end position="24"/>
    </location>
</feature>
<accession>A0AAW2U2B7</accession>
<evidence type="ECO:0000256" key="1">
    <source>
        <dbReference type="SAM" id="MobiDB-lite"/>
    </source>
</evidence>
<comment type="caution">
    <text evidence="2">The sequence shown here is derived from an EMBL/GenBank/DDBJ whole genome shotgun (WGS) entry which is preliminary data.</text>
</comment>